<dbReference type="AlphaFoldDB" id="A0A0B7BTN0"/>
<dbReference type="InterPro" id="IPR000387">
    <property type="entry name" value="Tyr_Pase_dom"/>
</dbReference>
<keyword evidence="8" id="KW-0472">Membrane</keyword>
<keyword evidence="9" id="KW-0732">Signal</keyword>
<dbReference type="Gene3D" id="2.60.120.260">
    <property type="entry name" value="Galactose-binding domain-like"/>
    <property type="match status" value="1"/>
</dbReference>
<protein>
    <recommendedName>
        <fullName evidence="2">protein-tyrosine-phosphatase</fullName>
        <ecNumber evidence="2">3.1.3.48</ecNumber>
    </recommendedName>
</protein>
<dbReference type="SUPFAM" id="SSF49785">
    <property type="entry name" value="Galactose-binding domain-like"/>
    <property type="match status" value="1"/>
</dbReference>
<evidence type="ECO:0000256" key="8">
    <source>
        <dbReference type="SAM" id="Phobius"/>
    </source>
</evidence>
<dbReference type="InterPro" id="IPR029021">
    <property type="entry name" value="Prot-tyrosine_phosphatase-like"/>
</dbReference>
<feature type="domain" description="Tyrosine-protein phosphatase" evidence="10">
    <location>
        <begin position="570"/>
        <end position="809"/>
    </location>
</feature>
<evidence type="ECO:0000256" key="1">
    <source>
        <dbReference type="ARBA" id="ARBA00009580"/>
    </source>
</evidence>
<dbReference type="SMART" id="SM00194">
    <property type="entry name" value="PTPc"/>
    <property type="match status" value="1"/>
</dbReference>
<dbReference type="SUPFAM" id="SSF52799">
    <property type="entry name" value="(Phosphotyrosine protein) phosphatases II"/>
    <property type="match status" value="1"/>
</dbReference>
<keyword evidence="6" id="KW-0904">Protein phosphatase</keyword>
<dbReference type="EC" id="3.1.3.48" evidence="2"/>
<keyword evidence="7" id="KW-1015">Disulfide bond</keyword>
<accession>A0A0B7BTN0</accession>
<dbReference type="InterPro" id="IPR016130">
    <property type="entry name" value="Tyr_Pase_AS"/>
</dbReference>
<reference evidence="12" key="1">
    <citation type="submission" date="2014-12" db="EMBL/GenBank/DDBJ databases">
        <title>Insight into the proteome of Arion vulgaris.</title>
        <authorList>
            <person name="Aradska J."/>
            <person name="Bulat T."/>
            <person name="Smidak R."/>
            <person name="Sarate P."/>
            <person name="Gangsoo J."/>
            <person name="Sialana F."/>
            <person name="Bilban M."/>
            <person name="Lubec G."/>
        </authorList>
    </citation>
    <scope>NUCLEOTIDE SEQUENCE</scope>
    <source>
        <tissue evidence="12">Skin</tissue>
    </source>
</reference>
<evidence type="ECO:0000259" key="10">
    <source>
        <dbReference type="PROSITE" id="PS50055"/>
    </source>
</evidence>
<feature type="domain" description="Tyrosine specific protein phosphatases" evidence="11">
    <location>
        <begin position="744"/>
        <end position="809"/>
    </location>
</feature>
<evidence type="ECO:0000256" key="4">
    <source>
        <dbReference type="ARBA" id="ARBA00022801"/>
    </source>
</evidence>
<dbReference type="GO" id="GO:0004725">
    <property type="term" value="F:protein tyrosine phosphatase activity"/>
    <property type="evidence" value="ECO:0007669"/>
    <property type="project" value="UniProtKB-EC"/>
</dbReference>
<comment type="similarity">
    <text evidence="1">Belongs to the protein-tyrosine phosphatase family.</text>
</comment>
<dbReference type="PROSITE" id="PS50056">
    <property type="entry name" value="TYR_PHOSPHATASE_2"/>
    <property type="match status" value="1"/>
</dbReference>
<feature type="non-terminal residue" evidence="12">
    <location>
        <position position="809"/>
    </location>
</feature>
<dbReference type="InterPro" id="IPR003595">
    <property type="entry name" value="Tyr_Pase_cat"/>
</dbReference>
<evidence type="ECO:0000256" key="7">
    <source>
        <dbReference type="ARBA" id="ARBA00023157"/>
    </source>
</evidence>
<dbReference type="InterPro" id="IPR050348">
    <property type="entry name" value="Protein-Tyr_Phosphatase"/>
</dbReference>
<feature type="transmembrane region" description="Helical" evidence="8">
    <location>
        <begin position="440"/>
        <end position="465"/>
    </location>
</feature>
<gene>
    <name evidence="12" type="primary">ORF211610</name>
</gene>
<evidence type="ECO:0000256" key="5">
    <source>
        <dbReference type="ARBA" id="ARBA00022837"/>
    </source>
</evidence>
<dbReference type="InterPro" id="IPR006585">
    <property type="entry name" value="FTP1"/>
</dbReference>
<evidence type="ECO:0000313" key="12">
    <source>
        <dbReference type="EMBL" id="CEK96343.1"/>
    </source>
</evidence>
<dbReference type="PROSITE" id="PS00383">
    <property type="entry name" value="TYR_PHOSPHATASE_1"/>
    <property type="match status" value="1"/>
</dbReference>
<dbReference type="PANTHER" id="PTHR19134">
    <property type="entry name" value="RECEPTOR-TYPE TYROSINE-PROTEIN PHOSPHATASE"/>
    <property type="match status" value="1"/>
</dbReference>
<dbReference type="PROSITE" id="PS50055">
    <property type="entry name" value="TYR_PHOSPHATASE_PTP"/>
    <property type="match status" value="1"/>
</dbReference>
<dbReference type="Gene3D" id="3.90.190.10">
    <property type="entry name" value="Protein tyrosine phosphatase superfamily"/>
    <property type="match status" value="1"/>
</dbReference>
<keyword evidence="3" id="KW-0479">Metal-binding</keyword>
<feature type="signal peptide" evidence="9">
    <location>
        <begin position="1"/>
        <end position="31"/>
    </location>
</feature>
<dbReference type="PRINTS" id="PR00700">
    <property type="entry name" value="PRTYPHPHTASE"/>
</dbReference>
<evidence type="ECO:0000256" key="2">
    <source>
        <dbReference type="ARBA" id="ARBA00013064"/>
    </source>
</evidence>
<proteinExistence type="inferred from homology"/>
<evidence type="ECO:0000256" key="6">
    <source>
        <dbReference type="ARBA" id="ARBA00022912"/>
    </source>
</evidence>
<dbReference type="EMBL" id="HACG01049478">
    <property type="protein sequence ID" value="CEK96343.1"/>
    <property type="molecule type" value="Transcribed_RNA"/>
</dbReference>
<name>A0A0B7BTN0_9EUPU</name>
<evidence type="ECO:0000259" key="11">
    <source>
        <dbReference type="PROSITE" id="PS50056"/>
    </source>
</evidence>
<dbReference type="Pfam" id="PF00102">
    <property type="entry name" value="Y_phosphatase"/>
    <property type="match status" value="1"/>
</dbReference>
<dbReference type="GO" id="GO:0046872">
    <property type="term" value="F:metal ion binding"/>
    <property type="evidence" value="ECO:0007669"/>
    <property type="project" value="UniProtKB-KW"/>
</dbReference>
<dbReference type="PANTHER" id="PTHR19134:SF562">
    <property type="entry name" value="PROTEIN-TYROSINE-PHOSPHATASE"/>
    <property type="match status" value="1"/>
</dbReference>
<feature type="chain" id="PRO_5002112295" description="protein-tyrosine-phosphatase" evidence="9">
    <location>
        <begin position="32"/>
        <end position="809"/>
    </location>
</feature>
<sequence length="809" mass="91115">MSVRFISNITITRLLIWTMISTLIWYQNVQGQGNDPGWFGSMKQYKCRCMSDTCNSDGICPNDLCSEGWFGPGCQYVDLVANSSASNWMRDRRNSGCRDDINLQTFTVNLTSEFPFTWLRLQVRDPLLLKAFQVTFTDRGLITRSDCKNMRNAKVNDRTLDIHCDLNVAVQYVTLSGEGVKSLCTLYISGGRNVALRQNTKQSSTYITNGESNAVAKNAVNGNIEHYILLRSCAHTNDEDMNPNWNVTLSHPHMIHRYVLFNRDSHQERFTGFTLRSFTQDLVEVFNHTDKENTPLNKHTILSVEKTQPISLVDITMSNHQLTLCEVELYGDSVCKPFTYGRECQYTCNCAVKNEACFVSTGGCPSGCSAGFQGESCNQTCDNGKYGEGCRFNCSQFCLKNKNSVFQCEHIGGACIYGCQNGYQAPKCDHLIMDDSSMSVCAIIGTVILVVILIIVVVSAVIIWWRCRAATKKTVYDAVMIGGTNGLNPHDQTMLTELESRKVGQSSKYEENRAGKPMIMHKQTTKNLIPTKGNLSDGNVYNNEISRTSSTSINVEDLASFMVTHEKSYFKEQFNTIQSNTNATTSVGMSADNKHKNRYKNICTYDHSRVRLKICKEKNQGDYINASYISGYNGQEIFIASQGPTTAMLEDFIRMILEQKVEVVVMLTNLTEDGKIKCERYWPEDDEMKTGDIQVKLTTTEVFADYTIRRLQLSQDGQQVHTLTQFHFTSWPDKDVPTTTWSLVDFEQRVTSISSNKPIVVHCSAGVGRTGTFIALRNVVREALDTGSMNFLSTVEKLRFDKVQMVQTT</sequence>
<evidence type="ECO:0000256" key="3">
    <source>
        <dbReference type="ARBA" id="ARBA00022723"/>
    </source>
</evidence>
<keyword evidence="5" id="KW-0106">Calcium</keyword>
<dbReference type="InterPro" id="IPR000242">
    <property type="entry name" value="PTP_cat"/>
</dbReference>
<dbReference type="SMART" id="SM00607">
    <property type="entry name" value="FTP"/>
    <property type="match status" value="1"/>
</dbReference>
<keyword evidence="4" id="KW-0378">Hydrolase</keyword>
<evidence type="ECO:0000256" key="9">
    <source>
        <dbReference type="SAM" id="SignalP"/>
    </source>
</evidence>
<keyword evidence="8" id="KW-0812">Transmembrane</keyword>
<organism evidence="12">
    <name type="scientific">Arion vulgaris</name>
    <dbReference type="NCBI Taxonomy" id="1028688"/>
    <lineage>
        <taxon>Eukaryota</taxon>
        <taxon>Metazoa</taxon>
        <taxon>Spiralia</taxon>
        <taxon>Lophotrochozoa</taxon>
        <taxon>Mollusca</taxon>
        <taxon>Gastropoda</taxon>
        <taxon>Heterobranchia</taxon>
        <taxon>Euthyneura</taxon>
        <taxon>Panpulmonata</taxon>
        <taxon>Eupulmonata</taxon>
        <taxon>Stylommatophora</taxon>
        <taxon>Helicina</taxon>
        <taxon>Arionoidea</taxon>
        <taxon>Arionidae</taxon>
        <taxon>Arion</taxon>
    </lineage>
</organism>
<dbReference type="InterPro" id="IPR008979">
    <property type="entry name" value="Galactose-bd-like_sf"/>
</dbReference>
<keyword evidence="8" id="KW-1133">Transmembrane helix</keyword>
<dbReference type="SMART" id="SM00404">
    <property type="entry name" value="PTPc_motif"/>
    <property type="match status" value="1"/>
</dbReference>